<dbReference type="STRING" id="3983.A0A2C9VY89"/>
<feature type="compositionally biased region" description="Basic and acidic residues" evidence="2">
    <location>
        <begin position="260"/>
        <end position="276"/>
    </location>
</feature>
<dbReference type="AlphaFoldDB" id="A0A2C9VY89"/>
<protein>
    <recommendedName>
        <fullName evidence="5">WPP domain-containing protein</fullName>
    </recommendedName>
</protein>
<dbReference type="PANTHER" id="PTHR34562">
    <property type="entry name" value="WPP DOMAIN-INTERACTING PROTEIN 2"/>
    <property type="match status" value="1"/>
</dbReference>
<dbReference type="OMA" id="MQRRVCK"/>
<gene>
    <name evidence="3" type="ORF">MANES_05G204700v8</name>
</gene>
<evidence type="ECO:0008006" key="5">
    <source>
        <dbReference type="Google" id="ProtNLM"/>
    </source>
</evidence>
<dbReference type="Gramene" id="Manes.05G204700.2.v8.1">
    <property type="protein sequence ID" value="Manes.05G204700.2.v8.1.CDS"/>
    <property type="gene ID" value="Manes.05G204700.v8.1"/>
</dbReference>
<dbReference type="Proteomes" id="UP000091857">
    <property type="component" value="Chromosome 5"/>
</dbReference>
<feature type="compositionally biased region" description="Polar residues" evidence="2">
    <location>
        <begin position="76"/>
        <end position="88"/>
    </location>
</feature>
<sequence>MDLEGENSALESVEDNDLTTNLDSVSNLDQNKGKLKANGSCSNEIHNMNTNSIVDASTEHHDGQVKEGERSEQLECENSVNSQPSTAKSPVAGSPTATKGYGLRKWRRLKREVVKDANASADNSKILKRGLSTSGTRPANLLSAEIKQSNEVSTGSANVLKNMGVIDGLAIRGPSLESRFAVGSAFSLGIDSENSDDRSSKSSTAASAPRLRHDLPAVLGYMRERNRIKNLSGKSVSSSTQRIPQGKGQAESSKKHRGEKVKIEKENSHSSVESDSRSSNFVFLQGVCSVTSNGIQSENYDGENSDDGHAGEQQFSEEVQTGYGQGNVGEVENASHDDLAADASWEDKEEKSKSHQPSADQDPLVESLITLQTVQEVLESEVRKFEEIGKITSIPLDSTFTDRGIHESSSSDQFDSENVRQSSSLESQVLSLTENVKYLESKLEDANVTLTVKESRIVELENTLISAKSPTEESGNTAELQHEKSREIETELEGLFKQKVEAEVEYLTLKTMIQKVRAAAGDQPALFEQQEALAGEQAQVLNKLGEAEKKASMLKKQAEEVEKYRGDIIGTEEVLKMQRRVCKATSCFFIQLSLLILVFWLLVLQISPHSGDVVPT</sequence>
<feature type="compositionally biased region" description="Basic and acidic residues" evidence="2">
    <location>
        <begin position="343"/>
        <end position="353"/>
    </location>
</feature>
<feature type="compositionally biased region" description="Polar residues" evidence="2">
    <location>
        <begin position="400"/>
        <end position="413"/>
    </location>
</feature>
<feature type="region of interest" description="Disordered" evidence="2">
    <location>
        <begin position="400"/>
        <end position="426"/>
    </location>
</feature>
<dbReference type="InterPro" id="IPR044696">
    <property type="entry name" value="WIP1/2/3"/>
</dbReference>
<organism evidence="3 4">
    <name type="scientific">Manihot esculenta</name>
    <name type="common">Cassava</name>
    <name type="synonym">Jatropha manihot</name>
    <dbReference type="NCBI Taxonomy" id="3983"/>
    <lineage>
        <taxon>Eukaryota</taxon>
        <taxon>Viridiplantae</taxon>
        <taxon>Streptophyta</taxon>
        <taxon>Embryophyta</taxon>
        <taxon>Tracheophyta</taxon>
        <taxon>Spermatophyta</taxon>
        <taxon>Magnoliopsida</taxon>
        <taxon>eudicotyledons</taxon>
        <taxon>Gunneridae</taxon>
        <taxon>Pentapetalae</taxon>
        <taxon>rosids</taxon>
        <taxon>fabids</taxon>
        <taxon>Malpighiales</taxon>
        <taxon>Euphorbiaceae</taxon>
        <taxon>Crotonoideae</taxon>
        <taxon>Manihoteae</taxon>
        <taxon>Manihot</taxon>
    </lineage>
</organism>
<feature type="region of interest" description="Disordered" evidence="2">
    <location>
        <begin position="191"/>
        <end position="276"/>
    </location>
</feature>
<evidence type="ECO:0000256" key="1">
    <source>
        <dbReference type="SAM" id="Coils"/>
    </source>
</evidence>
<proteinExistence type="predicted"/>
<dbReference type="OrthoDB" id="680851at2759"/>
<feature type="region of interest" description="Disordered" evidence="2">
    <location>
        <begin position="1"/>
        <end position="102"/>
    </location>
</feature>
<feature type="coiled-coil region" evidence="1">
    <location>
        <begin position="443"/>
        <end position="505"/>
    </location>
</feature>
<feature type="compositionally biased region" description="Polar residues" evidence="2">
    <location>
        <begin position="18"/>
        <end position="30"/>
    </location>
</feature>
<feature type="compositionally biased region" description="Basic and acidic residues" evidence="2">
    <location>
        <begin position="57"/>
        <end position="73"/>
    </location>
</feature>
<feature type="compositionally biased region" description="Polar residues" evidence="2">
    <location>
        <begin position="232"/>
        <end position="243"/>
    </location>
</feature>
<keyword evidence="1" id="KW-0175">Coiled coil</keyword>
<name>A0A2C9VY89_MANES</name>
<feature type="region of interest" description="Disordered" evidence="2">
    <location>
        <begin position="343"/>
        <end position="363"/>
    </location>
</feature>
<accession>A0A2C9VY89</accession>
<evidence type="ECO:0000313" key="3">
    <source>
        <dbReference type="EMBL" id="OAY51315.1"/>
    </source>
</evidence>
<dbReference type="PANTHER" id="PTHR34562:SF8">
    <property type="entry name" value="WPP DOMAIN-INTERACTING PROTEIN 1"/>
    <property type="match status" value="1"/>
</dbReference>
<dbReference type="EMBL" id="CM004391">
    <property type="protein sequence ID" value="OAY51315.1"/>
    <property type="molecule type" value="Genomic_DNA"/>
</dbReference>
<keyword evidence="4" id="KW-1185">Reference proteome</keyword>
<comment type="caution">
    <text evidence="3">The sequence shown here is derived from an EMBL/GenBank/DDBJ whole genome shotgun (WGS) entry which is preliminary data.</text>
</comment>
<evidence type="ECO:0000256" key="2">
    <source>
        <dbReference type="SAM" id="MobiDB-lite"/>
    </source>
</evidence>
<feature type="compositionally biased region" description="Polar residues" evidence="2">
    <location>
        <begin position="39"/>
        <end position="55"/>
    </location>
</feature>
<evidence type="ECO:0000313" key="4">
    <source>
        <dbReference type="Proteomes" id="UP000091857"/>
    </source>
</evidence>
<reference evidence="4" key="1">
    <citation type="journal article" date="2016" name="Nat. Biotechnol.">
        <title>Sequencing wild and cultivated cassava and related species reveals extensive interspecific hybridization and genetic diversity.</title>
        <authorList>
            <person name="Bredeson J.V."/>
            <person name="Lyons J.B."/>
            <person name="Prochnik S.E."/>
            <person name="Wu G.A."/>
            <person name="Ha C.M."/>
            <person name="Edsinger-Gonzales E."/>
            <person name="Grimwood J."/>
            <person name="Schmutz J."/>
            <person name="Rabbi I.Y."/>
            <person name="Egesi C."/>
            <person name="Nauluvula P."/>
            <person name="Lebot V."/>
            <person name="Ndunguru J."/>
            <person name="Mkamilo G."/>
            <person name="Bart R.S."/>
            <person name="Setter T.L."/>
            <person name="Gleadow R.M."/>
            <person name="Kulakow P."/>
            <person name="Ferguson M.E."/>
            <person name="Rounsley S."/>
            <person name="Rokhsar D.S."/>
        </authorList>
    </citation>
    <scope>NUCLEOTIDE SEQUENCE [LARGE SCALE GENOMIC DNA]</scope>
    <source>
        <strain evidence="4">cv. AM560-2</strain>
    </source>
</reference>